<dbReference type="InterPro" id="IPR051043">
    <property type="entry name" value="Sulfatase_Mod_Factor_Kinase"/>
</dbReference>
<dbReference type="Gene3D" id="3.90.1580.10">
    <property type="entry name" value="paralog of FGE (formylglycine-generating enzyme)"/>
    <property type="match status" value="1"/>
</dbReference>
<dbReference type="InterPro" id="IPR042095">
    <property type="entry name" value="SUMF_sf"/>
</dbReference>
<dbReference type="OrthoDB" id="9768004at2"/>
<dbReference type="Pfam" id="PF03781">
    <property type="entry name" value="FGE-sulfatase"/>
    <property type="match status" value="1"/>
</dbReference>
<sequence>MNLRQGWVLLFSVLFINTGHGETLPGKTGQAASSKSKPAPLRKVRNRAAKHFRDCADCPEMVALPGGVYLMGSPVTDQEGQDYEKPRHEVKVSGFAIGKYEISKAQFAAFVEAANYNPGNECWTMEAGKGEMRSNRNWSAPGYPQDSDHPATCVSVDDAEVYIKWLNQKTGKHYRLPTEAEWEYAARGGSAAARFWGDNPDGACKYANVADLSLQKADGKVTPHNCDDGYVFTAPVGSYAANGFGLYDMLGNVWEWTCSADSGYGSSEEEKCTGLLSRRIYRGGSWINTADYVRSPSRYGYIPSFRFNNVGFRLARDN</sequence>
<evidence type="ECO:0000313" key="2">
    <source>
        <dbReference type="EMBL" id="OAI19125.1"/>
    </source>
</evidence>
<evidence type="ECO:0000259" key="1">
    <source>
        <dbReference type="Pfam" id="PF03781"/>
    </source>
</evidence>
<dbReference type="EMBL" id="LUUJ01000052">
    <property type="protein sequence ID" value="OAI19125.1"/>
    <property type="molecule type" value="Genomic_DNA"/>
</dbReference>
<dbReference type="Proteomes" id="UP000077857">
    <property type="component" value="Unassembled WGS sequence"/>
</dbReference>
<reference evidence="2 3" key="1">
    <citation type="submission" date="2016-03" db="EMBL/GenBank/DDBJ databases">
        <authorList>
            <person name="Ploux O."/>
        </authorList>
    </citation>
    <scope>NUCLEOTIDE SEQUENCE [LARGE SCALE GENOMIC DNA]</scope>
    <source>
        <strain evidence="2 3">R-45378</strain>
    </source>
</reference>
<evidence type="ECO:0000313" key="3">
    <source>
        <dbReference type="Proteomes" id="UP000077857"/>
    </source>
</evidence>
<dbReference type="RefSeq" id="WP_064039711.1">
    <property type="nucleotide sequence ID" value="NZ_LUUJ01000052.1"/>
</dbReference>
<dbReference type="GO" id="GO:0120147">
    <property type="term" value="F:formylglycine-generating oxidase activity"/>
    <property type="evidence" value="ECO:0007669"/>
    <property type="project" value="TreeGrafter"/>
</dbReference>
<gene>
    <name evidence="2" type="ORF">A1507_00225</name>
</gene>
<dbReference type="InterPro" id="IPR005532">
    <property type="entry name" value="SUMF_dom"/>
</dbReference>
<name>A0A177NMG1_9GAMM</name>
<feature type="domain" description="Sulfatase-modifying factor enzyme-like" evidence="1">
    <location>
        <begin position="58"/>
        <end position="316"/>
    </location>
</feature>
<dbReference type="SUPFAM" id="SSF56436">
    <property type="entry name" value="C-type lectin-like"/>
    <property type="match status" value="1"/>
</dbReference>
<proteinExistence type="predicted"/>
<dbReference type="PANTHER" id="PTHR23150">
    <property type="entry name" value="SULFATASE MODIFYING FACTOR 1, 2"/>
    <property type="match status" value="1"/>
</dbReference>
<organism evidence="2 3">
    <name type="scientific">Methylomonas koyamae</name>
    <dbReference type="NCBI Taxonomy" id="702114"/>
    <lineage>
        <taxon>Bacteria</taxon>
        <taxon>Pseudomonadati</taxon>
        <taxon>Pseudomonadota</taxon>
        <taxon>Gammaproteobacteria</taxon>
        <taxon>Methylococcales</taxon>
        <taxon>Methylococcaceae</taxon>
        <taxon>Methylomonas</taxon>
    </lineage>
</organism>
<dbReference type="AlphaFoldDB" id="A0A177NMG1"/>
<protein>
    <recommendedName>
        <fullName evidence="1">Sulfatase-modifying factor enzyme-like domain-containing protein</fullName>
    </recommendedName>
</protein>
<dbReference type="InterPro" id="IPR016187">
    <property type="entry name" value="CTDL_fold"/>
</dbReference>
<accession>A0A177NMG1</accession>
<comment type="caution">
    <text evidence="2">The sequence shown here is derived from an EMBL/GenBank/DDBJ whole genome shotgun (WGS) entry which is preliminary data.</text>
</comment>
<dbReference type="PANTHER" id="PTHR23150:SF19">
    <property type="entry name" value="FORMYLGLYCINE-GENERATING ENZYME"/>
    <property type="match status" value="1"/>
</dbReference>